<evidence type="ECO:0000256" key="3">
    <source>
        <dbReference type="ARBA" id="ARBA00023163"/>
    </source>
</evidence>
<evidence type="ECO:0000313" key="7">
    <source>
        <dbReference type="Proteomes" id="UP000761534"/>
    </source>
</evidence>
<sequence>MTVCGAVVVCHEATRAARTANRQKIKVDDFKFALRKDPRKLGRVEELLILQREIAEARRTFDNSEGKSLSKSFVEKDDKEPSAKEKKKEKKGKKEAN</sequence>
<evidence type="ECO:0000256" key="4">
    <source>
        <dbReference type="ARBA" id="ARBA00023242"/>
    </source>
</evidence>
<gene>
    <name evidence="6" type="ORF">TRICI_001413</name>
</gene>
<accession>A0A642V9B6</accession>
<dbReference type="GO" id="GO:0051123">
    <property type="term" value="P:RNA polymerase II preinitiation complex assembly"/>
    <property type="evidence" value="ECO:0007669"/>
    <property type="project" value="TreeGrafter"/>
</dbReference>
<reference evidence="6" key="1">
    <citation type="journal article" date="2019" name="G3 (Bethesda)">
        <title>Genome Assemblies of Two Rare Opportunistic Yeast Pathogens: Diutina rugosa (syn. Candida rugosa) and Trichomonascus ciferrii (syn. Candida ciferrii).</title>
        <authorList>
            <person name="Mixao V."/>
            <person name="Saus E."/>
            <person name="Hansen A.P."/>
            <person name="Lass-Florl C."/>
            <person name="Gabaldon T."/>
        </authorList>
    </citation>
    <scope>NUCLEOTIDE SEQUENCE</scope>
    <source>
        <strain evidence="6">CBS 4856</strain>
    </source>
</reference>
<feature type="compositionally biased region" description="Basic and acidic residues" evidence="5">
    <location>
        <begin position="73"/>
        <end position="97"/>
    </location>
</feature>
<keyword evidence="3" id="KW-0804">Transcription</keyword>
<dbReference type="PANTHER" id="PTHR11380:SF5">
    <property type="entry name" value="TRANSCRIPTION INITIATION FACTOR TFIID SUBUNIT 13"/>
    <property type="match status" value="1"/>
</dbReference>
<evidence type="ECO:0000256" key="5">
    <source>
        <dbReference type="SAM" id="MobiDB-lite"/>
    </source>
</evidence>
<dbReference type="VEuPathDB" id="FungiDB:TRICI_001413"/>
<dbReference type="Pfam" id="PF02269">
    <property type="entry name" value="TFIID-18kDa"/>
    <property type="match status" value="1"/>
</dbReference>
<dbReference type="PANTHER" id="PTHR11380">
    <property type="entry name" value="TRANSCRIPTION INITIATION FACTOR TFIID/SUPT3-RELATED"/>
    <property type="match status" value="1"/>
</dbReference>
<evidence type="ECO:0000256" key="1">
    <source>
        <dbReference type="ARBA" id="ARBA00004123"/>
    </source>
</evidence>
<dbReference type="EMBL" id="SWFS01000099">
    <property type="protein sequence ID" value="KAA8916418.1"/>
    <property type="molecule type" value="Genomic_DNA"/>
</dbReference>
<evidence type="ECO:0008006" key="8">
    <source>
        <dbReference type="Google" id="ProtNLM"/>
    </source>
</evidence>
<keyword evidence="7" id="KW-1185">Reference proteome</keyword>
<dbReference type="OrthoDB" id="10266074at2759"/>
<evidence type="ECO:0000313" key="6">
    <source>
        <dbReference type="EMBL" id="KAA8916418.1"/>
    </source>
</evidence>
<dbReference type="Proteomes" id="UP000761534">
    <property type="component" value="Unassembled WGS sequence"/>
</dbReference>
<comment type="caution">
    <text evidence="6">The sequence shown here is derived from an EMBL/GenBank/DDBJ whole genome shotgun (WGS) entry which is preliminary data.</text>
</comment>
<evidence type="ECO:0000256" key="2">
    <source>
        <dbReference type="ARBA" id="ARBA00023015"/>
    </source>
</evidence>
<comment type="subcellular location">
    <subcellularLocation>
        <location evidence="1">Nucleus</location>
    </subcellularLocation>
</comment>
<protein>
    <recommendedName>
        <fullName evidence="8">Transcription initiation factor TFIID subunit 13</fullName>
    </recommendedName>
</protein>
<name>A0A642V9B6_9ASCO</name>
<dbReference type="GO" id="GO:0005669">
    <property type="term" value="C:transcription factor TFIID complex"/>
    <property type="evidence" value="ECO:0007669"/>
    <property type="project" value="TreeGrafter"/>
</dbReference>
<proteinExistence type="predicted"/>
<feature type="region of interest" description="Disordered" evidence="5">
    <location>
        <begin position="60"/>
        <end position="97"/>
    </location>
</feature>
<dbReference type="AlphaFoldDB" id="A0A642V9B6"/>
<keyword evidence="2" id="KW-0805">Transcription regulation</keyword>
<dbReference type="InterPro" id="IPR003195">
    <property type="entry name" value="TFIID_TAF13"/>
</dbReference>
<organism evidence="6 7">
    <name type="scientific">Trichomonascus ciferrii</name>
    <dbReference type="NCBI Taxonomy" id="44093"/>
    <lineage>
        <taxon>Eukaryota</taxon>
        <taxon>Fungi</taxon>
        <taxon>Dikarya</taxon>
        <taxon>Ascomycota</taxon>
        <taxon>Saccharomycotina</taxon>
        <taxon>Dipodascomycetes</taxon>
        <taxon>Dipodascales</taxon>
        <taxon>Trichomonascaceae</taxon>
        <taxon>Trichomonascus</taxon>
        <taxon>Trichomonascus ciferrii complex</taxon>
    </lineage>
</organism>
<keyword evidence="4" id="KW-0539">Nucleus</keyword>